<gene>
    <name evidence="1" type="ORF">TNCT_284331</name>
</gene>
<dbReference type="AlphaFoldDB" id="A0A8X6KXB5"/>
<dbReference type="Proteomes" id="UP000887116">
    <property type="component" value="Unassembled WGS sequence"/>
</dbReference>
<name>A0A8X6KXB5_TRICU</name>
<accession>A0A8X6KXB5</accession>
<proteinExistence type="predicted"/>
<sequence>MPYIITMSVDVVNGLSNGSYGHLKLVEKYEAIPPEENVNIGDDKRLWLKFTGSSRIDQIMRKLTAKFMQVKNNQKLGPHWLTQCLHLSQQ</sequence>
<evidence type="ECO:0000313" key="1">
    <source>
        <dbReference type="EMBL" id="GFQ88654.1"/>
    </source>
</evidence>
<protein>
    <submittedName>
        <fullName evidence="1">Uncharacterized protein</fullName>
    </submittedName>
</protein>
<evidence type="ECO:0000313" key="2">
    <source>
        <dbReference type="Proteomes" id="UP000887116"/>
    </source>
</evidence>
<dbReference type="EMBL" id="BMAO01023429">
    <property type="protein sequence ID" value="GFQ88654.1"/>
    <property type="molecule type" value="Genomic_DNA"/>
</dbReference>
<reference evidence="1" key="1">
    <citation type="submission" date="2020-07" db="EMBL/GenBank/DDBJ databases">
        <title>Multicomponent nature underlies the extraordinary mechanical properties of spider dragline silk.</title>
        <authorList>
            <person name="Kono N."/>
            <person name="Nakamura H."/>
            <person name="Mori M."/>
            <person name="Yoshida Y."/>
            <person name="Ohtoshi R."/>
            <person name="Malay A.D."/>
            <person name="Moran D.A.P."/>
            <person name="Tomita M."/>
            <person name="Numata K."/>
            <person name="Arakawa K."/>
        </authorList>
    </citation>
    <scope>NUCLEOTIDE SEQUENCE</scope>
</reference>
<comment type="caution">
    <text evidence="1">The sequence shown here is derived from an EMBL/GenBank/DDBJ whole genome shotgun (WGS) entry which is preliminary data.</text>
</comment>
<dbReference type="OrthoDB" id="6141723at2759"/>
<keyword evidence="2" id="KW-1185">Reference proteome</keyword>
<organism evidence="1 2">
    <name type="scientific">Trichonephila clavata</name>
    <name type="common">Joro spider</name>
    <name type="synonym">Nephila clavata</name>
    <dbReference type="NCBI Taxonomy" id="2740835"/>
    <lineage>
        <taxon>Eukaryota</taxon>
        <taxon>Metazoa</taxon>
        <taxon>Ecdysozoa</taxon>
        <taxon>Arthropoda</taxon>
        <taxon>Chelicerata</taxon>
        <taxon>Arachnida</taxon>
        <taxon>Araneae</taxon>
        <taxon>Araneomorphae</taxon>
        <taxon>Entelegynae</taxon>
        <taxon>Araneoidea</taxon>
        <taxon>Nephilidae</taxon>
        <taxon>Trichonephila</taxon>
    </lineage>
</organism>